<dbReference type="RefSeq" id="WP_215920319.1">
    <property type="nucleotide sequence ID" value="NZ_JAHKNI010000008.1"/>
</dbReference>
<comment type="similarity">
    <text evidence="2 8">Belongs to the 4-toluene sulfonate uptake permease (TSUP) (TC 2.A.102) family.</text>
</comment>
<feature type="transmembrane region" description="Helical" evidence="8">
    <location>
        <begin position="73"/>
        <end position="94"/>
    </location>
</feature>
<reference evidence="9 10" key="1">
    <citation type="submission" date="2021-06" db="EMBL/GenBank/DDBJ databases">
        <title>Actinomycetes sequencing.</title>
        <authorList>
            <person name="Shan Q."/>
        </authorList>
    </citation>
    <scope>NUCLEOTIDE SEQUENCE [LARGE SCALE GENOMIC DNA]</scope>
    <source>
        <strain evidence="9 10">NEAU-G5</strain>
    </source>
</reference>
<keyword evidence="6 8" id="KW-1133">Transmembrane helix</keyword>
<organism evidence="9 10">
    <name type="scientific">Nocardia albiluteola</name>
    <dbReference type="NCBI Taxonomy" id="2842303"/>
    <lineage>
        <taxon>Bacteria</taxon>
        <taxon>Bacillati</taxon>
        <taxon>Actinomycetota</taxon>
        <taxon>Actinomycetes</taxon>
        <taxon>Mycobacteriales</taxon>
        <taxon>Nocardiaceae</taxon>
        <taxon>Nocardia</taxon>
    </lineage>
</organism>
<sequence length="251" mass="25288">MTTLQAGELLGVGFAAGVVSVLVSLASLVSYPALLALGLPPVAANVTNTVALVFTGLGSTAGSRSELAGKGGVVLRLGLLAALGGTVGAVLLLVAPASSFQVVVPFLIGGASVFLLAQPRLARMRARYGGADRRRYTIGLRVVLFAAAIYAGYFGAAGGILILAILTAMYPGWTPQQVNAVKNTVGMCANGAAAVGFALFGPVHWAFVLPLGLGFLTGGWIGPVIARRLPSGVLRVVAATCGIAMAVKFAL</sequence>
<keyword evidence="4 8" id="KW-1003">Cell membrane</keyword>
<evidence type="ECO:0000256" key="7">
    <source>
        <dbReference type="ARBA" id="ARBA00023136"/>
    </source>
</evidence>
<name>A0ABS6B6Q0_9NOCA</name>
<dbReference type="Proteomes" id="UP000733379">
    <property type="component" value="Unassembled WGS sequence"/>
</dbReference>
<evidence type="ECO:0000256" key="5">
    <source>
        <dbReference type="ARBA" id="ARBA00022692"/>
    </source>
</evidence>
<comment type="subcellular location">
    <subcellularLocation>
        <location evidence="1 8">Cell membrane</location>
        <topology evidence="1 8">Multi-pass membrane protein</topology>
    </subcellularLocation>
</comment>
<accession>A0ABS6B6Q0</accession>
<keyword evidence="3" id="KW-0813">Transport</keyword>
<evidence type="ECO:0000256" key="6">
    <source>
        <dbReference type="ARBA" id="ARBA00022989"/>
    </source>
</evidence>
<feature type="transmembrane region" description="Helical" evidence="8">
    <location>
        <begin position="205"/>
        <end position="226"/>
    </location>
</feature>
<feature type="transmembrane region" description="Helical" evidence="8">
    <location>
        <begin position="100"/>
        <end position="117"/>
    </location>
</feature>
<evidence type="ECO:0000313" key="10">
    <source>
        <dbReference type="Proteomes" id="UP000733379"/>
    </source>
</evidence>
<keyword evidence="5 8" id="KW-0812">Transmembrane</keyword>
<evidence type="ECO:0000256" key="4">
    <source>
        <dbReference type="ARBA" id="ARBA00022475"/>
    </source>
</evidence>
<dbReference type="Pfam" id="PF01925">
    <property type="entry name" value="TauE"/>
    <property type="match status" value="1"/>
</dbReference>
<dbReference type="PANTHER" id="PTHR30269">
    <property type="entry name" value="TRANSMEMBRANE PROTEIN YFCA"/>
    <property type="match status" value="1"/>
</dbReference>
<evidence type="ECO:0000256" key="1">
    <source>
        <dbReference type="ARBA" id="ARBA00004651"/>
    </source>
</evidence>
<keyword evidence="10" id="KW-1185">Reference proteome</keyword>
<feature type="transmembrane region" description="Helical" evidence="8">
    <location>
        <begin position="138"/>
        <end position="166"/>
    </location>
</feature>
<dbReference type="InterPro" id="IPR052017">
    <property type="entry name" value="TSUP"/>
</dbReference>
<dbReference type="InterPro" id="IPR002781">
    <property type="entry name" value="TM_pro_TauE-like"/>
</dbReference>
<evidence type="ECO:0000256" key="3">
    <source>
        <dbReference type="ARBA" id="ARBA00022448"/>
    </source>
</evidence>
<feature type="transmembrane region" description="Helical" evidence="8">
    <location>
        <begin position="42"/>
        <end position="61"/>
    </location>
</feature>
<evidence type="ECO:0000256" key="2">
    <source>
        <dbReference type="ARBA" id="ARBA00009142"/>
    </source>
</evidence>
<gene>
    <name evidence="9" type="ORF">KO481_25360</name>
</gene>
<protein>
    <recommendedName>
        <fullName evidence="8">Probable membrane transporter protein</fullName>
    </recommendedName>
</protein>
<evidence type="ECO:0000256" key="8">
    <source>
        <dbReference type="RuleBase" id="RU363041"/>
    </source>
</evidence>
<comment type="caution">
    <text evidence="9">The sequence shown here is derived from an EMBL/GenBank/DDBJ whole genome shotgun (WGS) entry which is preliminary data.</text>
</comment>
<feature type="transmembrane region" description="Helical" evidence="8">
    <location>
        <begin position="12"/>
        <end position="36"/>
    </location>
</feature>
<keyword evidence="7 8" id="KW-0472">Membrane</keyword>
<evidence type="ECO:0000313" key="9">
    <source>
        <dbReference type="EMBL" id="MBU3064844.1"/>
    </source>
</evidence>
<dbReference type="PANTHER" id="PTHR30269:SF0">
    <property type="entry name" value="MEMBRANE TRANSPORTER PROTEIN YFCA-RELATED"/>
    <property type="match status" value="1"/>
</dbReference>
<proteinExistence type="inferred from homology"/>
<dbReference type="EMBL" id="JAHKNI010000008">
    <property type="protein sequence ID" value="MBU3064844.1"/>
    <property type="molecule type" value="Genomic_DNA"/>
</dbReference>